<dbReference type="EMBL" id="AHHD01000834">
    <property type="protein sequence ID" value="EKG08996.1"/>
    <property type="molecule type" value="Genomic_DNA"/>
</dbReference>
<dbReference type="AlphaFoldDB" id="K2QGW9"/>
<evidence type="ECO:0000313" key="2">
    <source>
        <dbReference type="EMBL" id="EKG08996.1"/>
    </source>
</evidence>
<proteinExistence type="predicted"/>
<dbReference type="InParanoid" id="K2QGW9"/>
<dbReference type="PANTHER" id="PTHR22642:SF2">
    <property type="entry name" value="PROTEIN LONG AFTER FAR-RED 3"/>
    <property type="match status" value="1"/>
</dbReference>
<dbReference type="Gene3D" id="3.20.20.140">
    <property type="entry name" value="Metal-dependent hydrolases"/>
    <property type="match status" value="1"/>
</dbReference>
<feature type="domain" description="Amidohydrolase 3" evidence="1">
    <location>
        <begin position="63"/>
        <end position="385"/>
    </location>
</feature>
<comment type="caution">
    <text evidence="2">The sequence shown here is derived from an EMBL/GenBank/DDBJ whole genome shotgun (WGS) entry which is preliminary data.</text>
</comment>
<evidence type="ECO:0000313" key="3">
    <source>
        <dbReference type="Proteomes" id="UP000007129"/>
    </source>
</evidence>
<protein>
    <submittedName>
        <fullName evidence="2">Amidohydrolase 3</fullName>
    </submittedName>
</protein>
<evidence type="ECO:0000259" key="1">
    <source>
        <dbReference type="Pfam" id="PF07969"/>
    </source>
</evidence>
<dbReference type="SUPFAM" id="SSF51338">
    <property type="entry name" value="Composite domain of metallo-dependent hydrolases"/>
    <property type="match status" value="1"/>
</dbReference>
<dbReference type="Gene3D" id="2.30.40.10">
    <property type="entry name" value="Urease, subunit C, domain 1"/>
    <property type="match status" value="1"/>
</dbReference>
<name>K2QGW9_MACPH</name>
<dbReference type="STRING" id="1126212.K2QGW9"/>
<dbReference type="Pfam" id="PF07969">
    <property type="entry name" value="Amidohydro_3"/>
    <property type="match status" value="1"/>
</dbReference>
<dbReference type="eggNOG" id="ENOG502S2A5">
    <property type="taxonomic scope" value="Eukaryota"/>
</dbReference>
<dbReference type="OrthoDB" id="194468at2759"/>
<dbReference type="HOGENOM" id="CLU_009942_6_2_1"/>
<dbReference type="InterPro" id="IPR011059">
    <property type="entry name" value="Metal-dep_hydrolase_composite"/>
</dbReference>
<dbReference type="InterPro" id="IPR032466">
    <property type="entry name" value="Metal_Hydrolase"/>
</dbReference>
<reference evidence="2 3" key="1">
    <citation type="journal article" date="2012" name="BMC Genomics">
        <title>Tools to kill: Genome of one of the most destructive plant pathogenic fungi Macrophomina phaseolina.</title>
        <authorList>
            <person name="Islam M.S."/>
            <person name="Haque M.S."/>
            <person name="Islam M.M."/>
            <person name="Emdad E.M."/>
            <person name="Halim A."/>
            <person name="Hossen Q.M.M."/>
            <person name="Hossain M.Z."/>
            <person name="Ahmed B."/>
            <person name="Rahim S."/>
            <person name="Rahman M.S."/>
            <person name="Alam M.M."/>
            <person name="Hou S."/>
            <person name="Wan X."/>
            <person name="Saito J.A."/>
            <person name="Alam M."/>
        </authorList>
    </citation>
    <scope>NUCLEOTIDE SEQUENCE [LARGE SCALE GENOMIC DNA]</scope>
    <source>
        <strain evidence="2 3">MS6</strain>
    </source>
</reference>
<feature type="non-terminal residue" evidence="2">
    <location>
        <position position="389"/>
    </location>
</feature>
<accession>K2QGW9</accession>
<dbReference type="VEuPathDB" id="FungiDB:MPH_14036"/>
<dbReference type="GO" id="GO:0016810">
    <property type="term" value="F:hydrolase activity, acting on carbon-nitrogen (but not peptide) bonds"/>
    <property type="evidence" value="ECO:0007669"/>
    <property type="project" value="InterPro"/>
</dbReference>
<keyword evidence="2" id="KW-0378">Hydrolase</keyword>
<gene>
    <name evidence="2" type="ORF">MPH_14036</name>
</gene>
<organism evidence="2 3">
    <name type="scientific">Macrophomina phaseolina (strain MS6)</name>
    <name type="common">Charcoal rot fungus</name>
    <dbReference type="NCBI Taxonomy" id="1126212"/>
    <lineage>
        <taxon>Eukaryota</taxon>
        <taxon>Fungi</taxon>
        <taxon>Dikarya</taxon>
        <taxon>Ascomycota</taxon>
        <taxon>Pezizomycotina</taxon>
        <taxon>Dothideomycetes</taxon>
        <taxon>Dothideomycetes incertae sedis</taxon>
        <taxon>Botryosphaeriales</taxon>
        <taxon>Botryosphaeriaceae</taxon>
        <taxon>Macrophomina</taxon>
    </lineage>
</organism>
<dbReference type="PANTHER" id="PTHR22642">
    <property type="entry name" value="IMIDAZOLONEPROPIONASE"/>
    <property type="match status" value="1"/>
</dbReference>
<dbReference type="SUPFAM" id="SSF51556">
    <property type="entry name" value="Metallo-dependent hydrolases"/>
    <property type="match status" value="1"/>
</dbReference>
<dbReference type="Gene3D" id="3.10.310.70">
    <property type="match status" value="1"/>
</dbReference>
<dbReference type="InterPro" id="IPR013108">
    <property type="entry name" value="Amidohydro_3"/>
</dbReference>
<dbReference type="Proteomes" id="UP000007129">
    <property type="component" value="Unassembled WGS sequence"/>
</dbReference>
<sequence>MSSKEYTSPARDSVAYINGKVYTVDKAQPWAEAFIVTPEGRFSTVGNTSEIMAKAKEASMVLYDLRGNLVMPGIHDAHVHTVISGSGLMNWVQAGRDVTKDNLIERIKKSTCSCVYSHVYEDWIVGGAGFGFNNFDRALLDKEYPDTPVVLVGGGCHSWYTNTAALERAGYNVERGEVDPCGGKHELRQDGSLNGALKDQAGNRLMAAVPKPPQAHVKRVVKRAIREMHRHGVTSCQDASSTEMFLAALSELEAERNLKMHFSTHCLYKNEWLTGEVQSPADKLIMSADRYRSEHVNTRFVKMMMDGACAPDLMSHSDVDEHGNPDKSKLLLPDTAELVDKFDAKGITCKIHCMGYGGAKTALNAYQSLREKRPDGPRHEIAHCTRVLP</sequence>